<dbReference type="AlphaFoldDB" id="A0A166BJS0"/>
<protein>
    <submittedName>
        <fullName evidence="1">Uncharacterized protein</fullName>
    </submittedName>
</protein>
<evidence type="ECO:0000313" key="1">
    <source>
        <dbReference type="EMBL" id="KZT36462.1"/>
    </source>
</evidence>
<accession>A0A166BJS0</accession>
<dbReference type="Gene3D" id="3.80.10.10">
    <property type="entry name" value="Ribonuclease Inhibitor"/>
    <property type="match status" value="1"/>
</dbReference>
<dbReference type="InterPro" id="IPR032675">
    <property type="entry name" value="LRR_dom_sf"/>
</dbReference>
<dbReference type="STRING" id="1314776.A0A166BJS0"/>
<dbReference type="SUPFAM" id="SSF52047">
    <property type="entry name" value="RNI-like"/>
    <property type="match status" value="1"/>
</dbReference>
<dbReference type="Gene3D" id="1.20.1280.50">
    <property type="match status" value="1"/>
</dbReference>
<proteinExistence type="predicted"/>
<evidence type="ECO:0000313" key="2">
    <source>
        <dbReference type="Proteomes" id="UP000076798"/>
    </source>
</evidence>
<dbReference type="EMBL" id="KV428106">
    <property type="protein sequence ID" value="KZT36462.1"/>
    <property type="molecule type" value="Genomic_DNA"/>
</dbReference>
<sequence length="546" mass="62487">MKCECQEEHCVSLMACNSHPYSQSRILNRSDVETHGRTEYLHEVLEELQQGLTRCARSINRQNNMYQPIAKLPNELVLQVLEYCVHYDLRTSPPKYFSPATSLCSRWRQIAINAPSLWSTILVPSPRRIKELFLERCGETYPGKNYPHGVILSNSGHLHSSETSSTSHLESPEMLLDHQLFPFPERIKHFEIQWQNIGRHPDASSLEDFSMGYLSNYRYPLLQTLTVDDDDPRDCPLWSLNAPAITHLRFRGDPLNCPRHGDDHLKSLYFEWHHMNPAQILDLLERLDELEHCHILDTRPTYSGVSKVWFDEDPLSLERLQSLSISTLYLSDMHYLLKYLDFPTSANIMLRILPDPAPGLSLEQFLLPRLSLPSDELQISEQELYVEYMMTSSPGLQGRLEVIYLKDGGREEQGLTGLVSKLGKLSRVTLDLPVSSILDDVDASDLTTILTSWPLLTHLCISCKEVDLEAFFIVLESTPEIVCPLLESLDCAGTEFSGPRMVEFLLFRQEAGVGLRKLKVGKTCFELHAEEFSSYVLEVYMHYGEA</sequence>
<organism evidence="1 2">
    <name type="scientific">Sistotremastrum suecicum HHB10207 ss-3</name>
    <dbReference type="NCBI Taxonomy" id="1314776"/>
    <lineage>
        <taxon>Eukaryota</taxon>
        <taxon>Fungi</taxon>
        <taxon>Dikarya</taxon>
        <taxon>Basidiomycota</taxon>
        <taxon>Agaricomycotina</taxon>
        <taxon>Agaricomycetes</taxon>
        <taxon>Sistotremastrales</taxon>
        <taxon>Sistotremastraceae</taxon>
        <taxon>Sistotremastrum</taxon>
    </lineage>
</organism>
<name>A0A166BJS0_9AGAM</name>
<reference evidence="1 2" key="1">
    <citation type="journal article" date="2016" name="Mol. Biol. Evol.">
        <title>Comparative Genomics of Early-Diverging Mushroom-Forming Fungi Provides Insights into the Origins of Lignocellulose Decay Capabilities.</title>
        <authorList>
            <person name="Nagy L.G."/>
            <person name="Riley R."/>
            <person name="Tritt A."/>
            <person name="Adam C."/>
            <person name="Daum C."/>
            <person name="Floudas D."/>
            <person name="Sun H."/>
            <person name="Yadav J.S."/>
            <person name="Pangilinan J."/>
            <person name="Larsson K.H."/>
            <person name="Matsuura K."/>
            <person name="Barry K."/>
            <person name="Labutti K."/>
            <person name="Kuo R."/>
            <person name="Ohm R.A."/>
            <person name="Bhattacharya S.S."/>
            <person name="Shirouzu T."/>
            <person name="Yoshinaga Y."/>
            <person name="Martin F.M."/>
            <person name="Grigoriev I.V."/>
            <person name="Hibbett D.S."/>
        </authorList>
    </citation>
    <scope>NUCLEOTIDE SEQUENCE [LARGE SCALE GENOMIC DNA]</scope>
    <source>
        <strain evidence="1 2">HHB10207 ss-3</strain>
    </source>
</reference>
<dbReference type="OrthoDB" id="2998253at2759"/>
<gene>
    <name evidence="1" type="ORF">SISSUDRAFT_62021</name>
</gene>
<keyword evidence="2" id="KW-1185">Reference proteome</keyword>
<dbReference type="Proteomes" id="UP000076798">
    <property type="component" value="Unassembled WGS sequence"/>
</dbReference>